<keyword evidence="5" id="KW-0444">Lipid biosynthesis</keyword>
<dbReference type="NCBIfam" id="TIGR00215">
    <property type="entry name" value="lpxB"/>
    <property type="match status" value="1"/>
</dbReference>
<evidence type="ECO:0000256" key="5">
    <source>
        <dbReference type="ARBA" id="ARBA00022516"/>
    </source>
</evidence>
<dbReference type="SUPFAM" id="SSF53756">
    <property type="entry name" value="UDP-Glycosyltransferase/glycogen phosphorylase"/>
    <property type="match status" value="1"/>
</dbReference>
<evidence type="ECO:0000256" key="6">
    <source>
        <dbReference type="ARBA" id="ARBA00022556"/>
    </source>
</evidence>
<reference evidence="12" key="1">
    <citation type="submission" date="2020-10" db="EMBL/GenBank/DDBJ databases">
        <authorList>
            <person name="Gilroy R."/>
        </authorList>
    </citation>
    <scope>NUCLEOTIDE SEQUENCE</scope>
    <source>
        <strain evidence="12">B1-16210</strain>
    </source>
</reference>
<keyword evidence="7 12" id="KW-0328">Glycosyltransferase</keyword>
<evidence type="ECO:0000256" key="4">
    <source>
        <dbReference type="ARBA" id="ARBA00020902"/>
    </source>
</evidence>
<dbReference type="PANTHER" id="PTHR30372:SF4">
    <property type="entry name" value="LIPID-A-DISACCHARIDE SYNTHASE, MITOCHONDRIAL-RELATED"/>
    <property type="match status" value="1"/>
</dbReference>
<evidence type="ECO:0000313" key="13">
    <source>
        <dbReference type="Proteomes" id="UP000721442"/>
    </source>
</evidence>
<dbReference type="AlphaFoldDB" id="A0A940DF65"/>
<evidence type="ECO:0000313" key="12">
    <source>
        <dbReference type="EMBL" id="MBO8407293.1"/>
    </source>
</evidence>
<evidence type="ECO:0000256" key="1">
    <source>
        <dbReference type="ARBA" id="ARBA00002056"/>
    </source>
</evidence>
<evidence type="ECO:0000256" key="11">
    <source>
        <dbReference type="NCBIfam" id="TIGR00215"/>
    </source>
</evidence>
<comment type="catalytic activity">
    <reaction evidence="10">
        <text>a lipid X + a UDP-2-N,3-O-bis[(3R)-3-hydroxyacyl]-alpha-D-glucosamine = a lipid A disaccharide + UDP + H(+)</text>
        <dbReference type="Rhea" id="RHEA:67828"/>
        <dbReference type="ChEBI" id="CHEBI:15378"/>
        <dbReference type="ChEBI" id="CHEBI:58223"/>
        <dbReference type="ChEBI" id="CHEBI:137748"/>
        <dbReference type="ChEBI" id="CHEBI:176338"/>
        <dbReference type="ChEBI" id="CHEBI:176343"/>
        <dbReference type="EC" id="2.4.1.182"/>
    </reaction>
</comment>
<dbReference type="EC" id="2.4.1.182" evidence="3 11"/>
<dbReference type="InterPro" id="IPR003835">
    <property type="entry name" value="Glyco_trans_19"/>
</dbReference>
<proteinExistence type="inferred from homology"/>
<evidence type="ECO:0000256" key="10">
    <source>
        <dbReference type="ARBA" id="ARBA00048975"/>
    </source>
</evidence>
<reference evidence="12" key="2">
    <citation type="journal article" date="2021" name="PeerJ">
        <title>Extensive microbial diversity within the chicken gut microbiome revealed by metagenomics and culture.</title>
        <authorList>
            <person name="Gilroy R."/>
            <person name="Ravi A."/>
            <person name="Getino M."/>
            <person name="Pursley I."/>
            <person name="Horton D.L."/>
            <person name="Alikhan N.F."/>
            <person name="Baker D."/>
            <person name="Gharbi K."/>
            <person name="Hall N."/>
            <person name="Watson M."/>
            <person name="Adriaenssens E.M."/>
            <person name="Foster-Nyarko E."/>
            <person name="Jarju S."/>
            <person name="Secka A."/>
            <person name="Antonio M."/>
            <person name="Oren A."/>
            <person name="Chaudhuri R.R."/>
            <person name="La Ragione R."/>
            <person name="Hildebrand F."/>
            <person name="Pallen M.J."/>
        </authorList>
    </citation>
    <scope>NUCLEOTIDE SEQUENCE</scope>
    <source>
        <strain evidence="12">B1-16210</strain>
    </source>
</reference>
<dbReference type="Proteomes" id="UP000721442">
    <property type="component" value="Unassembled WGS sequence"/>
</dbReference>
<dbReference type="EMBL" id="JADINE010000031">
    <property type="protein sequence ID" value="MBO8407293.1"/>
    <property type="molecule type" value="Genomic_DNA"/>
</dbReference>
<dbReference type="GO" id="GO:0008915">
    <property type="term" value="F:lipid-A-disaccharide synthase activity"/>
    <property type="evidence" value="ECO:0007669"/>
    <property type="project" value="UniProtKB-UniRule"/>
</dbReference>
<evidence type="ECO:0000256" key="7">
    <source>
        <dbReference type="ARBA" id="ARBA00022676"/>
    </source>
</evidence>
<dbReference type="GO" id="GO:0016020">
    <property type="term" value="C:membrane"/>
    <property type="evidence" value="ECO:0007669"/>
    <property type="project" value="GOC"/>
</dbReference>
<sequence>MKIFIIAGEVSGDVLGARIMREMDDAEFVGVGGENMAAAGLVPLFPMSDLSVMGVLEVAAHAKTLLRRINQTVDAIIKARPDIVLTIDSPGFAKSVIKKLRKMPAGRELIANGLKFHHVVAPQVWAWRAGRAKKYAAMFDKLYAFFDFEVPYFTKYGLDTIAVGHPIADTLLNRRHVRGRGAEDKEKIISVIPGSRMSEVKRLLPIFRDVVHQLAADGYVGYRFVIPTVETTEAYIRQQIKNWDVKPGLVPATARYDLYEKTYIAIAASGTVSAELAMLHVPAIIIYKMNPITTWLVRQVIRVNWVSLVNILLKRGVYPEFLGPAAKVENVMDAVQQLTIPSVRQKMIDELKLADEMWRRPEGTPAALIANSVRSAVENK</sequence>
<evidence type="ECO:0000256" key="8">
    <source>
        <dbReference type="ARBA" id="ARBA00022679"/>
    </source>
</evidence>
<evidence type="ECO:0000256" key="3">
    <source>
        <dbReference type="ARBA" id="ARBA00012687"/>
    </source>
</evidence>
<keyword evidence="9" id="KW-0443">Lipid metabolism</keyword>
<organism evidence="12 13">
    <name type="scientific">Candidatus Enterousia excrementavium</name>
    <dbReference type="NCBI Taxonomy" id="2840789"/>
    <lineage>
        <taxon>Bacteria</taxon>
        <taxon>Pseudomonadati</taxon>
        <taxon>Pseudomonadota</taxon>
        <taxon>Alphaproteobacteria</taxon>
        <taxon>Candidatus Enterousia</taxon>
    </lineage>
</organism>
<keyword evidence="8 12" id="KW-0808">Transferase</keyword>
<accession>A0A940DF65</accession>
<dbReference type="GO" id="GO:0005543">
    <property type="term" value="F:phospholipid binding"/>
    <property type="evidence" value="ECO:0007669"/>
    <property type="project" value="TreeGrafter"/>
</dbReference>
<name>A0A940DF65_9PROT</name>
<dbReference type="PANTHER" id="PTHR30372">
    <property type="entry name" value="LIPID-A-DISACCHARIDE SYNTHASE"/>
    <property type="match status" value="1"/>
</dbReference>
<protein>
    <recommendedName>
        <fullName evidence="4 11">Lipid-A-disaccharide synthase</fullName>
        <ecNumber evidence="3 11">2.4.1.182</ecNumber>
    </recommendedName>
</protein>
<comment type="caution">
    <text evidence="12">The sequence shown here is derived from an EMBL/GenBank/DDBJ whole genome shotgun (WGS) entry which is preliminary data.</text>
</comment>
<comment type="similarity">
    <text evidence="2">Belongs to the LpxB family.</text>
</comment>
<comment type="function">
    <text evidence="1">Condensation of UDP-2,3-diacylglucosamine and 2,3-diacylglucosamine-1-phosphate to form lipid A disaccharide, a precursor of lipid A, a phosphorylated glycolipid that anchors the lipopolysaccharide to the outer membrane of the cell.</text>
</comment>
<gene>
    <name evidence="12" type="primary">lpxB</name>
    <name evidence="12" type="ORF">IAC77_02410</name>
</gene>
<dbReference type="GO" id="GO:0009245">
    <property type="term" value="P:lipid A biosynthetic process"/>
    <property type="evidence" value="ECO:0007669"/>
    <property type="project" value="UniProtKB-UniRule"/>
</dbReference>
<dbReference type="Pfam" id="PF02684">
    <property type="entry name" value="LpxB"/>
    <property type="match status" value="1"/>
</dbReference>
<evidence type="ECO:0000256" key="9">
    <source>
        <dbReference type="ARBA" id="ARBA00023098"/>
    </source>
</evidence>
<evidence type="ECO:0000256" key="2">
    <source>
        <dbReference type="ARBA" id="ARBA00007868"/>
    </source>
</evidence>
<keyword evidence="6" id="KW-0441">Lipid A biosynthesis</keyword>